<dbReference type="PANTHER" id="PTHR23087:SF2">
    <property type="entry name" value="HIGH MOBILITY GROUP NUCLEOSOME-BINDING DOMAIN-CONTAINING PROTEIN 3"/>
    <property type="match status" value="1"/>
</dbReference>
<protein>
    <recommendedName>
        <fullName evidence="3">High mobility group nucleosome-binding domain-containing protein 3</fullName>
    </recommendedName>
</protein>
<dbReference type="GO" id="GO:0006325">
    <property type="term" value="P:chromatin organization"/>
    <property type="evidence" value="ECO:0007669"/>
    <property type="project" value="TreeGrafter"/>
</dbReference>
<dbReference type="GO" id="GO:0005634">
    <property type="term" value="C:nucleus"/>
    <property type="evidence" value="ECO:0007669"/>
    <property type="project" value="UniProtKB-SubCell"/>
</dbReference>
<dbReference type="Ensembl" id="ENSNMLT00000007440.1">
    <property type="protein sequence ID" value="ENSNMLP00000006514.1"/>
    <property type="gene ID" value="ENSNMLG00000004719.1"/>
</dbReference>
<evidence type="ECO:0000256" key="1">
    <source>
        <dbReference type="ARBA" id="ARBA00004123"/>
    </source>
</evidence>
<sequence length="121" mass="13060">MPKRKSSEVSEGKEASKITKQEVAPIRKSERLSKKPAPPMADVKPVKRVVKKVAEEKGTKAAKKGGAKGKKDDNPAENGGETKTNEIYISRPCVRVSSMRSTAPVLMSVRGQSDTVKVKGN</sequence>
<dbReference type="PRINTS" id="PR00925">
    <property type="entry name" value="NONHISHMG17"/>
</dbReference>
<evidence type="ECO:0000313" key="8">
    <source>
        <dbReference type="Proteomes" id="UP000694523"/>
    </source>
</evidence>
<feature type="compositionally biased region" description="Basic and acidic residues" evidence="6">
    <location>
        <begin position="1"/>
        <end position="33"/>
    </location>
</feature>
<reference evidence="7" key="1">
    <citation type="submission" date="2025-08" db="UniProtKB">
        <authorList>
            <consortium name="Ensembl"/>
        </authorList>
    </citation>
    <scope>IDENTIFICATION</scope>
</reference>
<dbReference type="GO" id="GO:0031492">
    <property type="term" value="F:nucleosomal DNA binding"/>
    <property type="evidence" value="ECO:0007669"/>
    <property type="project" value="InterPro"/>
</dbReference>
<keyword evidence="5" id="KW-0539">Nucleus</keyword>
<evidence type="ECO:0000313" key="7">
    <source>
        <dbReference type="Ensembl" id="ENSNMLP00000006514.1"/>
    </source>
</evidence>
<evidence type="ECO:0000256" key="4">
    <source>
        <dbReference type="ARBA" id="ARBA00023125"/>
    </source>
</evidence>
<dbReference type="Proteomes" id="UP000694523">
    <property type="component" value="Unplaced"/>
</dbReference>
<keyword evidence="4" id="KW-0238">DNA-binding</keyword>
<dbReference type="Pfam" id="PF01101">
    <property type="entry name" value="HMG14_17"/>
    <property type="match status" value="1"/>
</dbReference>
<feature type="region of interest" description="Disordered" evidence="6">
    <location>
        <begin position="1"/>
        <end position="86"/>
    </location>
</feature>
<accession>A0A8C6SKB6</accession>
<dbReference type="GO" id="GO:0000785">
    <property type="term" value="C:chromatin"/>
    <property type="evidence" value="ECO:0007669"/>
    <property type="project" value="InterPro"/>
</dbReference>
<organism evidence="7 8">
    <name type="scientific">Neogobius melanostomus</name>
    <name type="common">round goby</name>
    <dbReference type="NCBI Taxonomy" id="47308"/>
    <lineage>
        <taxon>Eukaryota</taxon>
        <taxon>Metazoa</taxon>
        <taxon>Chordata</taxon>
        <taxon>Craniata</taxon>
        <taxon>Vertebrata</taxon>
        <taxon>Euteleostomi</taxon>
        <taxon>Actinopterygii</taxon>
        <taxon>Neopterygii</taxon>
        <taxon>Teleostei</taxon>
        <taxon>Neoteleostei</taxon>
        <taxon>Acanthomorphata</taxon>
        <taxon>Gobiaria</taxon>
        <taxon>Gobiiformes</taxon>
        <taxon>Gobioidei</taxon>
        <taxon>Gobiidae</taxon>
        <taxon>Benthophilinae</taxon>
        <taxon>Neogobiini</taxon>
        <taxon>Neogobius</taxon>
    </lineage>
</organism>
<evidence type="ECO:0000256" key="3">
    <source>
        <dbReference type="ARBA" id="ARBA00022145"/>
    </source>
</evidence>
<name>A0A8C6SKB6_9GOBI</name>
<dbReference type="PANTHER" id="PTHR23087">
    <property type="entry name" value="NONHISTONE CHROMOSOMAL PROTEIN HMG"/>
    <property type="match status" value="1"/>
</dbReference>
<reference evidence="7" key="2">
    <citation type="submission" date="2025-09" db="UniProtKB">
        <authorList>
            <consortium name="Ensembl"/>
        </authorList>
    </citation>
    <scope>IDENTIFICATION</scope>
</reference>
<evidence type="ECO:0000256" key="5">
    <source>
        <dbReference type="ARBA" id="ARBA00023242"/>
    </source>
</evidence>
<evidence type="ECO:0000256" key="6">
    <source>
        <dbReference type="SAM" id="MobiDB-lite"/>
    </source>
</evidence>
<comment type="similarity">
    <text evidence="2">Belongs to the HMGN family.</text>
</comment>
<proteinExistence type="inferred from homology"/>
<dbReference type="AlphaFoldDB" id="A0A8C6SKB6"/>
<comment type="subcellular location">
    <subcellularLocation>
        <location evidence="1">Nucleus</location>
    </subcellularLocation>
</comment>
<keyword evidence="8" id="KW-1185">Reference proteome</keyword>
<dbReference type="InterPro" id="IPR000079">
    <property type="entry name" value="HMGN_fam"/>
</dbReference>
<dbReference type="SMART" id="SM00527">
    <property type="entry name" value="HMG17"/>
    <property type="match status" value="1"/>
</dbReference>
<evidence type="ECO:0000256" key="2">
    <source>
        <dbReference type="ARBA" id="ARBA00007696"/>
    </source>
</evidence>